<accession>G2RI44</accession>
<evidence type="ECO:0000256" key="9">
    <source>
        <dbReference type="ARBA" id="ARBA00022842"/>
    </source>
</evidence>
<keyword evidence="4" id="KW-0540">Nuclease</keyword>
<keyword evidence="9" id="KW-0460">Magnesium</keyword>
<dbReference type="CDD" id="cd20085">
    <property type="entry name" value="XPF_nuclease_Mms4"/>
    <property type="match status" value="1"/>
</dbReference>
<evidence type="ECO:0000256" key="14">
    <source>
        <dbReference type="SAM" id="MobiDB-lite"/>
    </source>
</evidence>
<evidence type="ECO:0000256" key="3">
    <source>
        <dbReference type="ARBA" id="ARBA00005313"/>
    </source>
</evidence>
<dbReference type="InterPro" id="IPR042530">
    <property type="entry name" value="EME1/EME2_C"/>
</dbReference>
<dbReference type="GO" id="GO:0006302">
    <property type="term" value="P:double-strand break repair"/>
    <property type="evidence" value="ECO:0007669"/>
    <property type="project" value="TreeGrafter"/>
</dbReference>
<reference evidence="16 17" key="1">
    <citation type="journal article" date="2011" name="Nat. Biotechnol.">
        <title>Comparative genomic analysis of the thermophilic biomass-degrading fungi Myceliophthora thermophila and Thielavia terrestris.</title>
        <authorList>
            <person name="Berka R.M."/>
            <person name="Grigoriev I.V."/>
            <person name="Otillar R."/>
            <person name="Salamov A."/>
            <person name="Grimwood J."/>
            <person name="Reid I."/>
            <person name="Ishmael N."/>
            <person name="John T."/>
            <person name="Darmond C."/>
            <person name="Moisan M.-C."/>
            <person name="Henrissat B."/>
            <person name="Coutinho P.M."/>
            <person name="Lombard V."/>
            <person name="Natvig D.O."/>
            <person name="Lindquist E."/>
            <person name="Schmutz J."/>
            <person name="Lucas S."/>
            <person name="Harris P."/>
            <person name="Powlowski J."/>
            <person name="Bellemare A."/>
            <person name="Taylor D."/>
            <person name="Butler G."/>
            <person name="de Vries R.P."/>
            <person name="Allijn I.E."/>
            <person name="van den Brink J."/>
            <person name="Ushinsky S."/>
            <person name="Storms R."/>
            <person name="Powell A.J."/>
            <person name="Paulsen I.T."/>
            <person name="Elbourne L.D.H."/>
            <person name="Baker S.E."/>
            <person name="Magnuson J."/>
            <person name="LaBoissiere S."/>
            <person name="Clutterbuck A.J."/>
            <person name="Martinez D."/>
            <person name="Wogulis M."/>
            <person name="de Leon A.L."/>
            <person name="Rey M.W."/>
            <person name="Tsang A."/>
        </authorList>
    </citation>
    <scope>NUCLEOTIDE SEQUENCE [LARGE SCALE GENOMIC DNA]</scope>
    <source>
        <strain evidence="17">ATCC 38088 / NRRL 8126</strain>
    </source>
</reference>
<keyword evidence="12" id="KW-0539">Nucleus</keyword>
<dbReference type="Gene3D" id="1.10.150.670">
    <property type="entry name" value="Crossover junction endonuclease EME1, DNA-binding domain"/>
    <property type="match status" value="1"/>
</dbReference>
<dbReference type="GO" id="GO:0031297">
    <property type="term" value="P:replication fork processing"/>
    <property type="evidence" value="ECO:0007669"/>
    <property type="project" value="TreeGrafter"/>
</dbReference>
<dbReference type="PANTHER" id="PTHR21077">
    <property type="entry name" value="EME1 PROTEIN"/>
    <property type="match status" value="1"/>
</dbReference>
<proteinExistence type="inferred from homology"/>
<feature type="region of interest" description="Disordered" evidence="14">
    <location>
        <begin position="522"/>
        <end position="552"/>
    </location>
</feature>
<dbReference type="GO" id="GO:0005634">
    <property type="term" value="C:nucleus"/>
    <property type="evidence" value="ECO:0007669"/>
    <property type="project" value="UniProtKB-SubCell"/>
</dbReference>
<feature type="compositionally biased region" description="Acidic residues" evidence="14">
    <location>
        <begin position="267"/>
        <end position="284"/>
    </location>
</feature>
<dbReference type="eggNOG" id="ENOG502R8ER">
    <property type="taxonomic scope" value="Eukaryota"/>
</dbReference>
<evidence type="ECO:0000313" key="16">
    <source>
        <dbReference type="EMBL" id="AEO71506.1"/>
    </source>
</evidence>
<keyword evidence="17" id="KW-1185">Reference proteome</keyword>
<evidence type="ECO:0000256" key="5">
    <source>
        <dbReference type="ARBA" id="ARBA00022723"/>
    </source>
</evidence>
<sequence length="714" mass="77725">MPVQVISLLSSSDAGSPPPQVARTPSPRRESSPKATSLDLDDDFFVPTRSPPRQHGTAALSRSKPVSSGADDVWVISDDEELGPAVNAPQSGDPSADGTAPKRRRLDTDLDSMPSAAIVAALSSSQEPIHTAPPRPSDEQQQPRINWLEHDPFASSSPRVPEAGQSGSGCMPTAGLNDDHHASFSPRHGRAQPATISKRQAGIDDIDPFASSSPGPERQPPKSAQTAAAPWDPISSSAPLPAAVDDGPSNPPRSLRRTQSEIIIMNDSEEDCAVQASSDDDFPDISDLAPSTRGSAALPGLSAVSGMSKPSREQKSAGTKASVADPKKKSMEKMREREQKAAAREAEKERKRLEKERAKEEKAQEKARAAALAEVNKIRTDKKVSTPEMIVDLPATLDQAVKLQAETLLRDLDVHSTSWSSPVENVVKWRRRVRSRYNDDLGLWEPIPERIERESYAMVLVPAAQFVDLVLGEDASSLESHVLRMKRHFPKDTIIYLIEGLTVWLRKNRNARNRHFVSAVRSGLEPADEPPNLASSSQAAATNANPRRRKNNNAAAPTYIDEDAVEEALLQLQVEHGVLIHHTSAPVETARWIAVFTQHISTVPYRRQRDAANDAAFCMETGQVRTGDGPRDTYVRVLQEIARVTAPIAYGIAAEFGSLPELVRGLQAGGPLALERVRRSVNKEGEVGERTVGQAVSRRLYKIFMGRDESSTDI</sequence>
<dbReference type="FunFam" id="1.10.150.670:FF:000004">
    <property type="entry name" value="Crossover junction endonuclease EME1"/>
    <property type="match status" value="1"/>
</dbReference>
<dbReference type="Pfam" id="PF02732">
    <property type="entry name" value="ERCC4"/>
    <property type="match status" value="1"/>
</dbReference>
<dbReference type="AlphaFoldDB" id="G2RI44"/>
<feature type="region of interest" description="Disordered" evidence="14">
    <location>
        <begin position="1"/>
        <end position="361"/>
    </location>
</feature>
<keyword evidence="13" id="KW-0469">Meiosis</keyword>
<feature type="compositionally biased region" description="Basic and acidic residues" evidence="14">
    <location>
        <begin position="325"/>
        <end position="361"/>
    </location>
</feature>
<dbReference type="KEGG" id="ttt:THITE_2123952"/>
<dbReference type="PANTHER" id="PTHR21077:SF5">
    <property type="entry name" value="CROSSOVER JUNCTION ENDONUCLEASE MMS4"/>
    <property type="match status" value="1"/>
</dbReference>
<dbReference type="RefSeq" id="XP_003657842.1">
    <property type="nucleotide sequence ID" value="XM_003657794.1"/>
</dbReference>
<feature type="compositionally biased region" description="Low complexity" evidence="14">
    <location>
        <begin position="532"/>
        <end position="545"/>
    </location>
</feature>
<evidence type="ECO:0000256" key="11">
    <source>
        <dbReference type="ARBA" id="ARBA00023204"/>
    </source>
</evidence>
<gene>
    <name evidence="16" type="ORF">THITE_2123952</name>
</gene>
<evidence type="ECO:0000256" key="4">
    <source>
        <dbReference type="ARBA" id="ARBA00022722"/>
    </source>
</evidence>
<comment type="cofactor">
    <cofactor evidence="1">
        <name>Mg(2+)</name>
        <dbReference type="ChEBI" id="CHEBI:18420"/>
    </cofactor>
</comment>
<dbReference type="GO" id="GO:0008821">
    <property type="term" value="F:crossover junction DNA endonuclease activity"/>
    <property type="evidence" value="ECO:0007669"/>
    <property type="project" value="TreeGrafter"/>
</dbReference>
<dbReference type="GO" id="GO:0003677">
    <property type="term" value="F:DNA binding"/>
    <property type="evidence" value="ECO:0007669"/>
    <property type="project" value="InterPro"/>
</dbReference>
<evidence type="ECO:0000259" key="15">
    <source>
        <dbReference type="SMART" id="SM00891"/>
    </source>
</evidence>
<comment type="subcellular location">
    <subcellularLocation>
        <location evidence="2">Nucleus</location>
    </subcellularLocation>
</comment>
<dbReference type="GeneID" id="11521836"/>
<evidence type="ECO:0000256" key="2">
    <source>
        <dbReference type="ARBA" id="ARBA00004123"/>
    </source>
</evidence>
<dbReference type="GO" id="GO:0048476">
    <property type="term" value="C:Holliday junction resolvase complex"/>
    <property type="evidence" value="ECO:0007669"/>
    <property type="project" value="InterPro"/>
</dbReference>
<dbReference type="SMART" id="SM00891">
    <property type="entry name" value="ERCC4"/>
    <property type="match status" value="1"/>
</dbReference>
<dbReference type="EMBL" id="CP003014">
    <property type="protein sequence ID" value="AEO71506.1"/>
    <property type="molecule type" value="Genomic_DNA"/>
</dbReference>
<keyword evidence="6" id="KW-0255">Endonuclease</keyword>
<dbReference type="InterPro" id="IPR006166">
    <property type="entry name" value="ERCC4_domain"/>
</dbReference>
<evidence type="ECO:0000256" key="8">
    <source>
        <dbReference type="ARBA" id="ARBA00022801"/>
    </source>
</evidence>
<evidence type="ECO:0000256" key="10">
    <source>
        <dbReference type="ARBA" id="ARBA00023172"/>
    </source>
</evidence>
<keyword evidence="10" id="KW-0233">DNA recombination</keyword>
<name>G2RI44_THETT</name>
<keyword evidence="7" id="KW-0227">DNA damage</keyword>
<keyword evidence="8" id="KW-0378">Hydrolase</keyword>
<dbReference type="GO" id="GO:0046872">
    <property type="term" value="F:metal ion binding"/>
    <property type="evidence" value="ECO:0007669"/>
    <property type="project" value="UniProtKB-KW"/>
</dbReference>
<evidence type="ECO:0000256" key="12">
    <source>
        <dbReference type="ARBA" id="ARBA00023242"/>
    </source>
</evidence>
<feature type="domain" description="ERCC4" evidence="15">
    <location>
        <begin position="388"/>
        <end position="667"/>
    </location>
</feature>
<evidence type="ECO:0000256" key="13">
    <source>
        <dbReference type="ARBA" id="ARBA00023254"/>
    </source>
</evidence>
<dbReference type="InterPro" id="IPR047521">
    <property type="entry name" value="XPF_nuclease_EME1_ascomycetes"/>
</dbReference>
<evidence type="ECO:0000256" key="1">
    <source>
        <dbReference type="ARBA" id="ARBA00001946"/>
    </source>
</evidence>
<evidence type="ECO:0000313" key="17">
    <source>
        <dbReference type="Proteomes" id="UP000008181"/>
    </source>
</evidence>
<dbReference type="OrthoDB" id="343092at2759"/>
<dbReference type="Proteomes" id="UP000008181">
    <property type="component" value="Chromosome 6"/>
</dbReference>
<keyword evidence="5" id="KW-0479">Metal-binding</keyword>
<organism evidence="16 17">
    <name type="scientific">Thermothielavioides terrestris (strain ATCC 38088 / NRRL 8126)</name>
    <name type="common">Thielavia terrestris</name>
    <dbReference type="NCBI Taxonomy" id="578455"/>
    <lineage>
        <taxon>Eukaryota</taxon>
        <taxon>Fungi</taxon>
        <taxon>Dikarya</taxon>
        <taxon>Ascomycota</taxon>
        <taxon>Pezizomycotina</taxon>
        <taxon>Sordariomycetes</taxon>
        <taxon>Sordariomycetidae</taxon>
        <taxon>Sordariales</taxon>
        <taxon>Chaetomiaceae</taxon>
        <taxon>Thermothielavioides</taxon>
        <taxon>Thermothielavioides terrestris</taxon>
    </lineage>
</organism>
<dbReference type="Gene3D" id="3.40.50.10130">
    <property type="match status" value="1"/>
</dbReference>
<protein>
    <recommendedName>
        <fullName evidence="15">ERCC4 domain-containing protein</fullName>
    </recommendedName>
</protein>
<dbReference type="GO" id="GO:0031573">
    <property type="term" value="P:mitotic intra-S DNA damage checkpoint signaling"/>
    <property type="evidence" value="ECO:0007669"/>
    <property type="project" value="TreeGrafter"/>
</dbReference>
<dbReference type="GO" id="GO:0000712">
    <property type="term" value="P:resolution of meiotic recombination intermediates"/>
    <property type="evidence" value="ECO:0007669"/>
    <property type="project" value="TreeGrafter"/>
</dbReference>
<dbReference type="STRING" id="578455.G2RI44"/>
<evidence type="ECO:0000256" key="6">
    <source>
        <dbReference type="ARBA" id="ARBA00022759"/>
    </source>
</evidence>
<evidence type="ECO:0000256" key="7">
    <source>
        <dbReference type="ARBA" id="ARBA00022763"/>
    </source>
</evidence>
<dbReference type="HOGENOM" id="CLU_013160_0_0_1"/>
<comment type="similarity">
    <text evidence="3">Belongs to the EME1/MMS4 family.</text>
</comment>
<keyword evidence="11" id="KW-0234">DNA repair</keyword>
<dbReference type="InterPro" id="IPR033310">
    <property type="entry name" value="Mms4/EME1/EME2"/>
</dbReference>